<dbReference type="Proteomes" id="UP000218432">
    <property type="component" value="Chromosome 1"/>
</dbReference>
<reference evidence="1 2" key="1">
    <citation type="journal article" date="2017" name="Genome Announc.">
        <title>Complete Genome Sequence of Burkholderia stabilis FERMP-21014.</title>
        <authorList>
            <person name="Konishi K."/>
            <person name="Kumagai T."/>
            <person name="Sakasegawa S."/>
            <person name="Tamura T."/>
        </authorList>
    </citation>
    <scope>NUCLEOTIDE SEQUENCE [LARGE SCALE GENOMIC DNA]</scope>
    <source>
        <strain evidence="1 2">FERMP-21014</strain>
    </source>
</reference>
<dbReference type="AlphaFoldDB" id="A0A1Y1BCN7"/>
<protein>
    <submittedName>
        <fullName evidence="1">Uncharacterized protein</fullName>
    </submittedName>
</protein>
<accession>A0A1Y1BCN7</accession>
<name>A0A1Y1BCN7_9BURK</name>
<evidence type="ECO:0000313" key="1">
    <source>
        <dbReference type="EMBL" id="BAX57740.1"/>
    </source>
</evidence>
<gene>
    <name evidence="1" type="ORF">BSFP_005330</name>
</gene>
<proteinExistence type="predicted"/>
<evidence type="ECO:0000313" key="2">
    <source>
        <dbReference type="Proteomes" id="UP000218432"/>
    </source>
</evidence>
<sequence>MLYRRIVMTVRPAGPARPPGKVWPTGLPAGRRCATRAAISPVKRR</sequence>
<organism evidence="1 2">
    <name type="scientific">Burkholderia stabilis</name>
    <dbReference type="NCBI Taxonomy" id="95485"/>
    <lineage>
        <taxon>Bacteria</taxon>
        <taxon>Pseudomonadati</taxon>
        <taxon>Pseudomonadota</taxon>
        <taxon>Betaproteobacteria</taxon>
        <taxon>Burkholderiales</taxon>
        <taxon>Burkholderiaceae</taxon>
        <taxon>Burkholderia</taxon>
        <taxon>Burkholderia cepacia complex</taxon>
    </lineage>
</organism>
<dbReference type="EMBL" id="AP018111">
    <property type="protein sequence ID" value="BAX57740.1"/>
    <property type="molecule type" value="Genomic_DNA"/>
</dbReference>